<protein>
    <submittedName>
        <fullName evidence="2">Uncharacterized protein</fullName>
    </submittedName>
</protein>
<feature type="region of interest" description="Disordered" evidence="1">
    <location>
        <begin position="202"/>
        <end position="246"/>
    </location>
</feature>
<evidence type="ECO:0000313" key="3">
    <source>
        <dbReference type="Proteomes" id="UP000326198"/>
    </source>
</evidence>
<gene>
    <name evidence="2" type="ORF">BDV26DRAFT_272150</name>
</gene>
<sequence length="246" mass="27826">MVRRLTADTTRCHATKRPAHDDSCSESELDMPVTKRRIRGRSMSEACDRRQTGIKRGSRSLSRSCPLNRRDCRKAVSMRRWRATRDECLPTVEEEDQPQEIDRRTTDQLSKRLDQIEQCLRFMFPDLLQYLDRDEVILTDSDDDSVTSYSENDSYSAASQTAIIEDSKLSQSLPEEISTPSAFALTEGHLAKLASTHNVDIIPPSFQASSPPEYPPSSPGGSDRSHGRHQDRSGTAEAPTWRLSRL</sequence>
<organism evidence="2 3">
    <name type="scientific">Aspergillus bertholletiae</name>
    <dbReference type="NCBI Taxonomy" id="1226010"/>
    <lineage>
        <taxon>Eukaryota</taxon>
        <taxon>Fungi</taxon>
        <taxon>Dikarya</taxon>
        <taxon>Ascomycota</taxon>
        <taxon>Pezizomycotina</taxon>
        <taxon>Eurotiomycetes</taxon>
        <taxon>Eurotiomycetidae</taxon>
        <taxon>Eurotiales</taxon>
        <taxon>Aspergillaceae</taxon>
        <taxon>Aspergillus</taxon>
        <taxon>Aspergillus subgen. Circumdati</taxon>
    </lineage>
</organism>
<dbReference type="Proteomes" id="UP000326198">
    <property type="component" value="Unassembled WGS sequence"/>
</dbReference>
<feature type="compositionally biased region" description="Basic and acidic residues" evidence="1">
    <location>
        <begin position="223"/>
        <end position="234"/>
    </location>
</feature>
<dbReference type="AlphaFoldDB" id="A0A5N7AU77"/>
<keyword evidence="3" id="KW-1185">Reference proteome</keyword>
<evidence type="ECO:0000256" key="1">
    <source>
        <dbReference type="SAM" id="MobiDB-lite"/>
    </source>
</evidence>
<reference evidence="2 3" key="1">
    <citation type="submission" date="2019-04" db="EMBL/GenBank/DDBJ databases">
        <title>Friends and foes A comparative genomics studyof 23 Aspergillus species from section Flavi.</title>
        <authorList>
            <consortium name="DOE Joint Genome Institute"/>
            <person name="Kjaerbolling I."/>
            <person name="Vesth T."/>
            <person name="Frisvad J.C."/>
            <person name="Nybo J.L."/>
            <person name="Theobald S."/>
            <person name="Kildgaard S."/>
            <person name="Isbrandt T."/>
            <person name="Kuo A."/>
            <person name="Sato A."/>
            <person name="Lyhne E.K."/>
            <person name="Kogle M.E."/>
            <person name="Wiebenga A."/>
            <person name="Kun R.S."/>
            <person name="Lubbers R.J."/>
            <person name="Makela M.R."/>
            <person name="Barry K."/>
            <person name="Chovatia M."/>
            <person name="Clum A."/>
            <person name="Daum C."/>
            <person name="Haridas S."/>
            <person name="He G."/>
            <person name="LaButti K."/>
            <person name="Lipzen A."/>
            <person name="Mondo S."/>
            <person name="Riley R."/>
            <person name="Salamov A."/>
            <person name="Simmons B.A."/>
            <person name="Magnuson J.K."/>
            <person name="Henrissat B."/>
            <person name="Mortensen U.H."/>
            <person name="Larsen T.O."/>
            <person name="Devries R.P."/>
            <person name="Grigoriev I.V."/>
            <person name="Machida M."/>
            <person name="Baker S.E."/>
            <person name="Andersen M.R."/>
        </authorList>
    </citation>
    <scope>NUCLEOTIDE SEQUENCE [LARGE SCALE GENOMIC DNA]</scope>
    <source>
        <strain evidence="2 3">IBT 29228</strain>
    </source>
</reference>
<dbReference type="EMBL" id="ML736316">
    <property type="protein sequence ID" value="KAE8373412.1"/>
    <property type="molecule type" value="Genomic_DNA"/>
</dbReference>
<name>A0A5N7AU77_9EURO</name>
<accession>A0A5N7AU77</accession>
<evidence type="ECO:0000313" key="2">
    <source>
        <dbReference type="EMBL" id="KAE8373412.1"/>
    </source>
</evidence>
<dbReference type="OrthoDB" id="4500637at2759"/>
<feature type="region of interest" description="Disordered" evidence="1">
    <location>
        <begin position="1"/>
        <end position="63"/>
    </location>
</feature>
<proteinExistence type="predicted"/>